<comment type="caution">
    <text evidence="2">The sequence shown here is derived from an EMBL/GenBank/DDBJ whole genome shotgun (WGS) entry which is preliminary data.</text>
</comment>
<sequence>MKIILCVLIVWYFHSNHALDAKGDLLQNGDPEAPFFAGRGRRGGELNSFEGQFGENKDGAPSASDARRYFDPDLLESRMRLPWPLRLPMDQSMYPARMQKTPPVLDVPTAFYIWYNIRKKQAKSDLDSAPFMAARG</sequence>
<gene>
    <name evidence="2" type="ORF">Fcan01_07073</name>
</gene>
<dbReference type="Proteomes" id="UP000198287">
    <property type="component" value="Unassembled WGS sequence"/>
</dbReference>
<feature type="signal peptide" evidence="1">
    <location>
        <begin position="1"/>
        <end position="18"/>
    </location>
</feature>
<keyword evidence="3" id="KW-1185">Reference proteome</keyword>
<accession>A0A226EKC0</accession>
<feature type="chain" id="PRO_5011968545" evidence="1">
    <location>
        <begin position="19"/>
        <end position="136"/>
    </location>
</feature>
<keyword evidence="1" id="KW-0732">Signal</keyword>
<proteinExistence type="predicted"/>
<evidence type="ECO:0000256" key="1">
    <source>
        <dbReference type="SAM" id="SignalP"/>
    </source>
</evidence>
<dbReference type="AlphaFoldDB" id="A0A226EKC0"/>
<protein>
    <submittedName>
        <fullName evidence="2">Uncharacterized protein</fullName>
    </submittedName>
</protein>
<name>A0A226EKC0_FOLCA</name>
<reference evidence="2 3" key="1">
    <citation type="submission" date="2015-12" db="EMBL/GenBank/DDBJ databases">
        <title>The genome of Folsomia candida.</title>
        <authorList>
            <person name="Faddeeva A."/>
            <person name="Derks M.F."/>
            <person name="Anvar Y."/>
            <person name="Smit S."/>
            <person name="Van Straalen N."/>
            <person name="Roelofs D."/>
        </authorList>
    </citation>
    <scope>NUCLEOTIDE SEQUENCE [LARGE SCALE GENOMIC DNA]</scope>
    <source>
        <strain evidence="2 3">VU population</strain>
        <tissue evidence="2">Whole body</tissue>
    </source>
</reference>
<evidence type="ECO:0000313" key="3">
    <source>
        <dbReference type="Proteomes" id="UP000198287"/>
    </source>
</evidence>
<dbReference type="EMBL" id="LNIX01000003">
    <property type="protein sequence ID" value="OXA57909.1"/>
    <property type="molecule type" value="Genomic_DNA"/>
</dbReference>
<evidence type="ECO:0000313" key="2">
    <source>
        <dbReference type="EMBL" id="OXA57909.1"/>
    </source>
</evidence>
<organism evidence="2 3">
    <name type="scientific">Folsomia candida</name>
    <name type="common">Springtail</name>
    <dbReference type="NCBI Taxonomy" id="158441"/>
    <lineage>
        <taxon>Eukaryota</taxon>
        <taxon>Metazoa</taxon>
        <taxon>Ecdysozoa</taxon>
        <taxon>Arthropoda</taxon>
        <taxon>Hexapoda</taxon>
        <taxon>Collembola</taxon>
        <taxon>Entomobryomorpha</taxon>
        <taxon>Isotomoidea</taxon>
        <taxon>Isotomidae</taxon>
        <taxon>Proisotominae</taxon>
        <taxon>Folsomia</taxon>
    </lineage>
</organism>